<keyword evidence="1 4" id="KW-0349">Heme</keyword>
<evidence type="ECO:0000256" key="2">
    <source>
        <dbReference type="ARBA" id="ARBA00022723"/>
    </source>
</evidence>
<dbReference type="EMBL" id="JBHUIT010000034">
    <property type="protein sequence ID" value="MFD2258011.1"/>
    <property type="molecule type" value="Genomic_DNA"/>
</dbReference>
<keyword evidence="6" id="KW-0472">Membrane</keyword>
<feature type="transmembrane region" description="Helical" evidence="6">
    <location>
        <begin position="48"/>
        <end position="67"/>
    </location>
</feature>
<feature type="compositionally biased region" description="Polar residues" evidence="5">
    <location>
        <begin position="1"/>
        <end position="10"/>
    </location>
</feature>
<dbReference type="Pfam" id="PF00034">
    <property type="entry name" value="Cytochrom_C"/>
    <property type="match status" value="1"/>
</dbReference>
<evidence type="ECO:0000313" key="9">
    <source>
        <dbReference type="Proteomes" id="UP001597375"/>
    </source>
</evidence>
<feature type="domain" description="Cytochrome c" evidence="7">
    <location>
        <begin position="105"/>
        <end position="194"/>
    </location>
</feature>
<evidence type="ECO:0000256" key="4">
    <source>
        <dbReference type="PROSITE-ProRule" id="PRU00433"/>
    </source>
</evidence>
<name>A0ABW5DB98_9BACT</name>
<dbReference type="InterPro" id="IPR036909">
    <property type="entry name" value="Cyt_c-like_dom_sf"/>
</dbReference>
<keyword evidence="6" id="KW-0812">Transmembrane</keyword>
<protein>
    <submittedName>
        <fullName evidence="8">C-type cytochrome</fullName>
    </submittedName>
</protein>
<comment type="caution">
    <text evidence="8">The sequence shown here is derived from an EMBL/GenBank/DDBJ whole genome shotgun (WGS) entry which is preliminary data.</text>
</comment>
<dbReference type="Proteomes" id="UP001597375">
    <property type="component" value="Unassembled WGS sequence"/>
</dbReference>
<dbReference type="InterPro" id="IPR051459">
    <property type="entry name" value="Cytochrome_c-type_DH"/>
</dbReference>
<reference evidence="9" key="1">
    <citation type="journal article" date="2019" name="Int. J. Syst. Evol. Microbiol.">
        <title>The Global Catalogue of Microorganisms (GCM) 10K type strain sequencing project: providing services to taxonomists for standard genome sequencing and annotation.</title>
        <authorList>
            <consortium name="The Broad Institute Genomics Platform"/>
            <consortium name="The Broad Institute Genome Sequencing Center for Infectious Disease"/>
            <person name="Wu L."/>
            <person name="Ma J."/>
        </authorList>
    </citation>
    <scope>NUCLEOTIDE SEQUENCE [LARGE SCALE GENOMIC DNA]</scope>
    <source>
        <strain evidence="9">CGMCC 4.7106</strain>
    </source>
</reference>
<evidence type="ECO:0000256" key="5">
    <source>
        <dbReference type="SAM" id="MobiDB-lite"/>
    </source>
</evidence>
<evidence type="ECO:0000256" key="3">
    <source>
        <dbReference type="ARBA" id="ARBA00023004"/>
    </source>
</evidence>
<evidence type="ECO:0000313" key="8">
    <source>
        <dbReference type="EMBL" id="MFD2258011.1"/>
    </source>
</evidence>
<keyword evidence="9" id="KW-1185">Reference proteome</keyword>
<keyword evidence="3 4" id="KW-0408">Iron</keyword>
<organism evidence="8 9">
    <name type="scientific">Luteolibacter algae</name>
    <dbReference type="NCBI Taxonomy" id="454151"/>
    <lineage>
        <taxon>Bacteria</taxon>
        <taxon>Pseudomonadati</taxon>
        <taxon>Verrucomicrobiota</taxon>
        <taxon>Verrucomicrobiia</taxon>
        <taxon>Verrucomicrobiales</taxon>
        <taxon>Verrucomicrobiaceae</taxon>
        <taxon>Luteolibacter</taxon>
    </lineage>
</organism>
<keyword evidence="6" id="KW-1133">Transmembrane helix</keyword>
<gene>
    <name evidence="8" type="ORF">ACFSSA_15125</name>
</gene>
<dbReference type="PANTHER" id="PTHR35008:SF8">
    <property type="entry name" value="ALCOHOL DEHYDROGENASE CYTOCHROME C SUBUNIT"/>
    <property type="match status" value="1"/>
</dbReference>
<evidence type="ECO:0000259" key="7">
    <source>
        <dbReference type="PROSITE" id="PS51007"/>
    </source>
</evidence>
<dbReference type="PANTHER" id="PTHR35008">
    <property type="entry name" value="BLL4482 PROTEIN-RELATED"/>
    <property type="match status" value="1"/>
</dbReference>
<accession>A0ABW5DB98</accession>
<dbReference type="SUPFAM" id="SSF46626">
    <property type="entry name" value="Cytochrome c"/>
    <property type="match status" value="1"/>
</dbReference>
<dbReference type="InterPro" id="IPR009056">
    <property type="entry name" value="Cyt_c-like_dom"/>
</dbReference>
<evidence type="ECO:0000256" key="6">
    <source>
        <dbReference type="SAM" id="Phobius"/>
    </source>
</evidence>
<feature type="region of interest" description="Disordered" evidence="5">
    <location>
        <begin position="1"/>
        <end position="22"/>
    </location>
</feature>
<dbReference type="PROSITE" id="PS51007">
    <property type="entry name" value="CYTC"/>
    <property type="match status" value="1"/>
</dbReference>
<keyword evidence="2 4" id="KW-0479">Metal-binding</keyword>
<sequence>MSSNNPQSNPKPDLDESINVTQAHGRVVRESAASAREKRIADNGHEPASLGIIVACGIVLLIAGGVLDNAGVPFKYGDTFREGYVREKAPGGGDEEPLPKPALAAFSARGAKIYSKCNGCHGADGKGDGANYPSLAGSEYVLGDTEKFAMIILNGIQGPISTGKTYGAGIMPAQGTGMSADDLAGVMTYVRNSFGNSSGDVVTVEMAQKALEISAARENPNTPVTADEIAAKHMAMLPGEPLDPTTPVNPVNLQPVE</sequence>
<dbReference type="RefSeq" id="WP_386821454.1">
    <property type="nucleotide sequence ID" value="NZ_JBHUIT010000034.1"/>
</dbReference>
<dbReference type="Gene3D" id="1.10.760.10">
    <property type="entry name" value="Cytochrome c-like domain"/>
    <property type="match status" value="1"/>
</dbReference>
<evidence type="ECO:0000256" key="1">
    <source>
        <dbReference type="ARBA" id="ARBA00022617"/>
    </source>
</evidence>
<proteinExistence type="predicted"/>